<keyword evidence="6" id="KW-1185">Reference proteome</keyword>
<evidence type="ECO:0000256" key="3">
    <source>
        <dbReference type="SAM" id="MobiDB-lite"/>
    </source>
</evidence>
<accession>A0A371GWT2</accession>
<evidence type="ECO:0000313" key="6">
    <source>
        <dbReference type="Proteomes" id="UP000257109"/>
    </source>
</evidence>
<protein>
    <recommendedName>
        <fullName evidence="4">Albumin I chain a domain-containing protein</fullName>
    </recommendedName>
</protein>
<comment type="caution">
    <text evidence="5">The sequence shown here is derived from an EMBL/GenBank/DDBJ whole genome shotgun (WGS) entry which is preliminary data.</text>
</comment>
<evidence type="ECO:0000256" key="2">
    <source>
        <dbReference type="ARBA" id="ARBA00023157"/>
    </source>
</evidence>
<feature type="region of interest" description="Disordered" evidence="3">
    <location>
        <begin position="1"/>
        <end position="25"/>
    </location>
</feature>
<gene>
    <name evidence="5" type="ORF">CR513_22506</name>
</gene>
<dbReference type="Proteomes" id="UP000257109">
    <property type="component" value="Unassembled WGS sequence"/>
</dbReference>
<sequence length="72" mass="8577">MRMGDQQNIKESVNPLGKSQMTNEHPNLYQSHDECMKKGSENFGDRLWLVFDFDFEELKGFLTVAKKYWYPQ</sequence>
<organism evidence="5 6">
    <name type="scientific">Mucuna pruriens</name>
    <name type="common">Velvet bean</name>
    <name type="synonym">Dolichos pruriens</name>
    <dbReference type="NCBI Taxonomy" id="157652"/>
    <lineage>
        <taxon>Eukaryota</taxon>
        <taxon>Viridiplantae</taxon>
        <taxon>Streptophyta</taxon>
        <taxon>Embryophyta</taxon>
        <taxon>Tracheophyta</taxon>
        <taxon>Spermatophyta</taxon>
        <taxon>Magnoliopsida</taxon>
        <taxon>eudicotyledons</taxon>
        <taxon>Gunneridae</taxon>
        <taxon>Pentapetalae</taxon>
        <taxon>rosids</taxon>
        <taxon>fabids</taxon>
        <taxon>Fabales</taxon>
        <taxon>Fabaceae</taxon>
        <taxon>Papilionoideae</taxon>
        <taxon>50 kb inversion clade</taxon>
        <taxon>NPAAA clade</taxon>
        <taxon>indigoferoid/millettioid clade</taxon>
        <taxon>Phaseoleae</taxon>
        <taxon>Mucuna</taxon>
    </lineage>
</organism>
<evidence type="ECO:0000313" key="5">
    <source>
        <dbReference type="EMBL" id="RDX95015.1"/>
    </source>
</evidence>
<dbReference type="Pfam" id="PF16720">
    <property type="entry name" value="Albumin_I_a"/>
    <property type="match status" value="1"/>
</dbReference>
<proteinExistence type="predicted"/>
<feature type="domain" description="Albumin I chain a" evidence="4">
    <location>
        <begin position="24"/>
        <end position="62"/>
    </location>
</feature>
<keyword evidence="1" id="KW-0960">Knottin</keyword>
<dbReference type="AlphaFoldDB" id="A0A371GWT2"/>
<evidence type="ECO:0000259" key="4">
    <source>
        <dbReference type="Pfam" id="PF16720"/>
    </source>
</evidence>
<evidence type="ECO:0000256" key="1">
    <source>
        <dbReference type="ARBA" id="ARBA00022854"/>
    </source>
</evidence>
<keyword evidence="2" id="KW-1015">Disulfide bond</keyword>
<name>A0A371GWT2_MUCPR</name>
<reference evidence="5" key="1">
    <citation type="submission" date="2018-05" db="EMBL/GenBank/DDBJ databases">
        <title>Draft genome of Mucuna pruriens seed.</title>
        <authorList>
            <person name="Nnadi N.E."/>
            <person name="Vos R."/>
            <person name="Hasami M.H."/>
            <person name="Devisetty U.K."/>
            <person name="Aguiy J.C."/>
        </authorList>
    </citation>
    <scope>NUCLEOTIDE SEQUENCE [LARGE SCALE GENOMIC DNA]</scope>
    <source>
        <strain evidence="5">JCA_2017</strain>
    </source>
</reference>
<dbReference type="EMBL" id="QJKJ01004226">
    <property type="protein sequence ID" value="RDX95015.1"/>
    <property type="molecule type" value="Genomic_DNA"/>
</dbReference>
<feature type="non-terminal residue" evidence="5">
    <location>
        <position position="1"/>
    </location>
</feature>
<dbReference type="InterPro" id="IPR032000">
    <property type="entry name" value="Albumin_I_a"/>
</dbReference>